<keyword evidence="1" id="KW-0812">Transmembrane</keyword>
<dbReference type="PROSITE" id="PS50096">
    <property type="entry name" value="IQ"/>
    <property type="match status" value="1"/>
</dbReference>
<organism evidence="2 3">
    <name type="scientific">Halomonas lysinitropha</name>
    <dbReference type="NCBI Taxonomy" id="2607506"/>
    <lineage>
        <taxon>Bacteria</taxon>
        <taxon>Pseudomonadati</taxon>
        <taxon>Pseudomonadota</taxon>
        <taxon>Gammaproteobacteria</taxon>
        <taxon>Oceanospirillales</taxon>
        <taxon>Halomonadaceae</taxon>
        <taxon>Halomonas</taxon>
    </lineage>
</organism>
<dbReference type="AlphaFoldDB" id="A0A5K1I430"/>
<evidence type="ECO:0000256" key="1">
    <source>
        <dbReference type="SAM" id="Phobius"/>
    </source>
</evidence>
<dbReference type="Proteomes" id="UP000326725">
    <property type="component" value="Unassembled WGS sequence"/>
</dbReference>
<keyword evidence="1" id="KW-1133">Transmembrane helix</keyword>
<keyword evidence="1" id="KW-0472">Membrane</keyword>
<dbReference type="EMBL" id="CABVOU010000027">
    <property type="protein sequence ID" value="VVZ94857.1"/>
    <property type="molecule type" value="Genomic_DNA"/>
</dbReference>
<protein>
    <recommendedName>
        <fullName evidence="4">Cobyrinic acid a,c-diamide synthase</fullName>
    </recommendedName>
</protein>
<reference evidence="2 3" key="1">
    <citation type="submission" date="2019-09" db="EMBL/GenBank/DDBJ databases">
        <authorList>
            <person name="Criscuolo A."/>
        </authorList>
    </citation>
    <scope>NUCLEOTIDE SEQUENCE [LARGE SCALE GENOMIC DNA]</scope>
    <source>
        <strain evidence="3">3(2)</strain>
    </source>
</reference>
<accession>A0A5K1I430</accession>
<feature type="transmembrane region" description="Helical" evidence="1">
    <location>
        <begin position="46"/>
        <end position="67"/>
    </location>
</feature>
<keyword evidence="3" id="KW-1185">Reference proteome</keyword>
<evidence type="ECO:0000313" key="3">
    <source>
        <dbReference type="Proteomes" id="UP000326725"/>
    </source>
</evidence>
<gene>
    <name evidence="2" type="ORF">HALO32_00920</name>
</gene>
<proteinExistence type="predicted"/>
<evidence type="ECO:0000313" key="2">
    <source>
        <dbReference type="EMBL" id="VVZ94857.1"/>
    </source>
</evidence>
<sequence length="318" mass="35403">MVSPMLGFLQGFSYGLFMTCLPWLLVGLAKPRLAVPVEPPSRLQVILRYALVVPFISMLLWLTSLWGGFGPTLIGWLAGLVAIPATLPLERRLRGWLARRREKRRQAALAAEAARRRAQQQRDAHEADLTELDPAQPPADADDLVLALCRAKQGLIDAQRPDLAVQADRVYSRYRHVLGVLGSRFDSGELAFARARGLVVEVCRGVVDTLDAMASQARGVANVDGDFVRRRLSREDRQLGMEERAALVRRLELLEETERGLRELAARNESALTVLDDTAVSMARIETGRPQASVTTEQALEELRRFVSRADRYGRGKS</sequence>
<feature type="transmembrane region" description="Helical" evidence="1">
    <location>
        <begin position="6"/>
        <end position="26"/>
    </location>
</feature>
<feature type="transmembrane region" description="Helical" evidence="1">
    <location>
        <begin position="73"/>
        <end position="90"/>
    </location>
</feature>
<name>A0A5K1I430_9GAMM</name>
<evidence type="ECO:0008006" key="4">
    <source>
        <dbReference type="Google" id="ProtNLM"/>
    </source>
</evidence>